<evidence type="ECO:0000313" key="1">
    <source>
        <dbReference type="EMBL" id="VXB81860.1"/>
    </source>
</evidence>
<accession>A0A653TKB3</accession>
<dbReference type="AlphaFoldDB" id="A0A653TKB3"/>
<reference evidence="1 2" key="1">
    <citation type="submission" date="2019-10" db="EMBL/GenBank/DDBJ databases">
        <authorList>
            <person name="Karimi E."/>
        </authorList>
    </citation>
    <scope>NUCLEOTIDE SEQUENCE [LARGE SCALE GENOMIC DNA]</scope>
    <source>
        <strain evidence="1">Maribacter sp. 151</strain>
    </source>
</reference>
<evidence type="ECO:0000313" key="2">
    <source>
        <dbReference type="Proteomes" id="UP000430202"/>
    </source>
</evidence>
<dbReference type="SUPFAM" id="SSF50998">
    <property type="entry name" value="Quinoprotein alcohol dehydrogenase-like"/>
    <property type="match status" value="1"/>
</dbReference>
<proteinExistence type="predicted"/>
<keyword evidence="2" id="KW-1185">Reference proteome</keyword>
<evidence type="ECO:0008006" key="3">
    <source>
        <dbReference type="Google" id="ProtNLM"/>
    </source>
</evidence>
<dbReference type="InterPro" id="IPR011047">
    <property type="entry name" value="Quinoprotein_ADH-like_sf"/>
</dbReference>
<protein>
    <recommendedName>
        <fullName evidence="3">PQQ-like domain-containing protein</fullName>
    </recommendedName>
</protein>
<dbReference type="EMBL" id="CABWLR010000003">
    <property type="protein sequence ID" value="VXB81860.1"/>
    <property type="molecule type" value="Genomic_DNA"/>
</dbReference>
<organism evidence="1 2">
    <name type="scientific">Maribacter litoralis</name>
    <dbReference type="NCBI Taxonomy" id="2059726"/>
    <lineage>
        <taxon>Bacteria</taxon>
        <taxon>Pseudomonadati</taxon>
        <taxon>Bacteroidota</taxon>
        <taxon>Flavobacteriia</taxon>
        <taxon>Flavobacteriales</taxon>
        <taxon>Flavobacteriaceae</taxon>
        <taxon>Maribacter</taxon>
    </lineage>
</organism>
<dbReference type="Proteomes" id="UP000430202">
    <property type="component" value="Unassembled WGS sequence"/>
</dbReference>
<sequence>MFRSLVNRFKKSDMNLTEKNIEDIKAEWNTKGSRYVSDINKMVEFGETNGWENWKGKEPEDKRDHLAEAVFQLLKDANKNNTVDAFRNDFPPAHAPMVQFMKAKAQSIQQLQFIDGQKIVFLVGTAYQKRQAYLLKDDEIIELDGSIDAIGKSKQNNVFAIASNNTIVTTQGWEGEIIATFHLHDAKNLAIVELVPFNDGQKVLLTTAMGIFIIANDSEKMIHPLPDPEDEEWEPYMDMENATISNDNKHIVVGDQCSDHRVLDANGIQIGEVGPQSSYPDFCLFSKDDNQLITNSCHFYNGVTIGVPSTELENLNIPAYEESEQYTVIDEEMRVYCGIATSKYYILGDAFGYIRAIDTQGNSLWRHYLGSSLSGIAISDDEKTLWVGSSSGMLHKLQLDKGLRDDHTIATGKHYEDFRLVIWKDEPILKW</sequence>
<gene>
    <name evidence="1" type="ORF">MARI151_30669</name>
</gene>
<name>A0A653TKB3_9FLAO</name>